<dbReference type="RefSeq" id="WP_378552831.1">
    <property type="nucleotide sequence ID" value="NZ_JBHSBA010000014.1"/>
</dbReference>
<dbReference type="InterPro" id="IPR045864">
    <property type="entry name" value="aa-tRNA-synth_II/BPL/LPL"/>
</dbReference>
<accession>A0ABV8LB62</accession>
<evidence type="ECO:0008006" key="3">
    <source>
        <dbReference type="Google" id="ProtNLM"/>
    </source>
</evidence>
<evidence type="ECO:0000313" key="2">
    <source>
        <dbReference type="Proteomes" id="UP001595767"/>
    </source>
</evidence>
<keyword evidence="2" id="KW-1185">Reference proteome</keyword>
<reference evidence="2" key="1">
    <citation type="journal article" date="2019" name="Int. J. Syst. Evol. Microbiol.">
        <title>The Global Catalogue of Microorganisms (GCM) 10K type strain sequencing project: providing services to taxonomists for standard genome sequencing and annotation.</title>
        <authorList>
            <consortium name="The Broad Institute Genomics Platform"/>
            <consortium name="The Broad Institute Genome Sequencing Center for Infectious Disease"/>
            <person name="Wu L."/>
            <person name="Ma J."/>
        </authorList>
    </citation>
    <scope>NUCLEOTIDE SEQUENCE [LARGE SCALE GENOMIC DNA]</scope>
    <source>
        <strain evidence="2">CGMCC 4.7204</strain>
    </source>
</reference>
<dbReference type="Gene3D" id="3.30.930.10">
    <property type="entry name" value="Bira Bifunctional Protein, Domain 2"/>
    <property type="match status" value="1"/>
</dbReference>
<dbReference type="EMBL" id="JBHSBA010000014">
    <property type="protein sequence ID" value="MFC4127443.1"/>
    <property type="molecule type" value="Genomic_DNA"/>
</dbReference>
<comment type="caution">
    <text evidence="1">The sequence shown here is derived from an EMBL/GenBank/DDBJ whole genome shotgun (WGS) entry which is preliminary data.</text>
</comment>
<dbReference type="Proteomes" id="UP001595767">
    <property type="component" value="Unassembled WGS sequence"/>
</dbReference>
<evidence type="ECO:0000313" key="1">
    <source>
        <dbReference type="EMBL" id="MFC4127443.1"/>
    </source>
</evidence>
<gene>
    <name evidence="1" type="ORF">ACFOW8_21165</name>
</gene>
<protein>
    <recommendedName>
        <fullName evidence="3">tRNA synthetase class II (G, H, P, S and T)</fullName>
    </recommendedName>
</protein>
<name>A0ABV8LB62_9NOCA</name>
<sequence>MIETTTPGYRVTDGLAVLGPDVARVKYAIDAIFQQWATGINAQPWDLPALLTRSQLASFDYFDNFPHLAVAATPTMPADADGSPEELFITSAACYGAYAALTGTSLEEPLSVTVATRCCRNEARYHGLRRLHQFTMRELVALGPADHATAHLMRFKPRVLSLTEHLGLSVQVQHATDPFFDPNGSRALMQRLLPVKEEIVTDDGVAIASFNSHRNFFGNRARISFQGNPVHTSCVAFGLERWVYALDRKFNGDWAATRAAIASFDPTASGE</sequence>
<dbReference type="SUPFAM" id="SSF55681">
    <property type="entry name" value="Class II aaRS and biotin synthetases"/>
    <property type="match status" value="1"/>
</dbReference>
<proteinExistence type="predicted"/>
<organism evidence="1 2">
    <name type="scientific">Nocardia rhizosphaerae</name>
    <dbReference type="NCBI Taxonomy" id="1691571"/>
    <lineage>
        <taxon>Bacteria</taxon>
        <taxon>Bacillati</taxon>
        <taxon>Actinomycetota</taxon>
        <taxon>Actinomycetes</taxon>
        <taxon>Mycobacteriales</taxon>
        <taxon>Nocardiaceae</taxon>
        <taxon>Nocardia</taxon>
    </lineage>
</organism>